<evidence type="ECO:0000313" key="2">
    <source>
        <dbReference type="Proteomes" id="UP000322667"/>
    </source>
</evidence>
<sequence>MLKILEEAIVANLLRLRDNETSLTQPPRTSVRSDFRYCIPSGNCYKPVYPKYNDCKLRSLSKDLGSSRRLLHPPKSRSRKCFKVPMEFGKAVKGDFLNSNARRYLKLERHRFISDS</sequence>
<name>A0A5D2I2P9_GOSTO</name>
<dbReference type="Proteomes" id="UP000322667">
    <property type="component" value="Chromosome D13"/>
</dbReference>
<dbReference type="EMBL" id="CM017635">
    <property type="protein sequence ID" value="TYH36209.1"/>
    <property type="molecule type" value="Genomic_DNA"/>
</dbReference>
<reference evidence="1 2" key="1">
    <citation type="submission" date="2019-07" db="EMBL/GenBank/DDBJ databases">
        <title>WGS assembly of Gossypium tomentosum.</title>
        <authorList>
            <person name="Chen Z.J."/>
            <person name="Sreedasyam A."/>
            <person name="Ando A."/>
            <person name="Song Q."/>
            <person name="De L."/>
            <person name="Hulse-Kemp A."/>
            <person name="Ding M."/>
            <person name="Ye W."/>
            <person name="Kirkbride R."/>
            <person name="Jenkins J."/>
            <person name="Plott C."/>
            <person name="Lovell J."/>
            <person name="Lin Y.-M."/>
            <person name="Vaughn R."/>
            <person name="Liu B."/>
            <person name="Li W."/>
            <person name="Simpson S."/>
            <person name="Scheffler B."/>
            <person name="Saski C."/>
            <person name="Grover C."/>
            <person name="Hu G."/>
            <person name="Conover J."/>
            <person name="Carlson J."/>
            <person name="Shu S."/>
            <person name="Boston L."/>
            <person name="Williams M."/>
            <person name="Peterson D."/>
            <person name="Mcgee K."/>
            <person name="Jones D."/>
            <person name="Wendel J."/>
            <person name="Stelly D."/>
            <person name="Grimwood J."/>
            <person name="Schmutz J."/>
        </authorList>
    </citation>
    <scope>NUCLEOTIDE SEQUENCE [LARGE SCALE GENOMIC DNA]</scope>
    <source>
        <strain evidence="1">7179.01</strain>
    </source>
</reference>
<protein>
    <submittedName>
        <fullName evidence="1">Uncharacterized protein</fullName>
    </submittedName>
</protein>
<dbReference type="AlphaFoldDB" id="A0A5D2I2P9"/>
<evidence type="ECO:0000313" key="1">
    <source>
        <dbReference type="EMBL" id="TYH36209.1"/>
    </source>
</evidence>
<keyword evidence="2" id="KW-1185">Reference proteome</keyword>
<organism evidence="1 2">
    <name type="scientific">Gossypium tomentosum</name>
    <name type="common">Hawaiian cotton</name>
    <name type="synonym">Gossypium sandvicense</name>
    <dbReference type="NCBI Taxonomy" id="34277"/>
    <lineage>
        <taxon>Eukaryota</taxon>
        <taxon>Viridiplantae</taxon>
        <taxon>Streptophyta</taxon>
        <taxon>Embryophyta</taxon>
        <taxon>Tracheophyta</taxon>
        <taxon>Spermatophyta</taxon>
        <taxon>Magnoliopsida</taxon>
        <taxon>eudicotyledons</taxon>
        <taxon>Gunneridae</taxon>
        <taxon>Pentapetalae</taxon>
        <taxon>rosids</taxon>
        <taxon>malvids</taxon>
        <taxon>Malvales</taxon>
        <taxon>Malvaceae</taxon>
        <taxon>Malvoideae</taxon>
        <taxon>Gossypium</taxon>
    </lineage>
</organism>
<accession>A0A5D2I2P9</accession>
<gene>
    <name evidence="1" type="ORF">ES332_D13G248100v1</name>
</gene>
<proteinExistence type="predicted"/>